<reference evidence="1" key="1">
    <citation type="submission" date="2023-04" db="EMBL/GenBank/DDBJ databases">
        <title>A chromosome-level genome assembly of the parasitoid wasp Eretmocerus hayati.</title>
        <authorList>
            <person name="Zhong Y."/>
            <person name="Liu S."/>
            <person name="Liu Y."/>
        </authorList>
    </citation>
    <scope>NUCLEOTIDE SEQUENCE</scope>
    <source>
        <strain evidence="1">ZJU_SS_LIU_2023</strain>
    </source>
</reference>
<evidence type="ECO:0000313" key="2">
    <source>
        <dbReference type="Proteomes" id="UP001239111"/>
    </source>
</evidence>
<comment type="caution">
    <text evidence="1">The sequence shown here is derived from an EMBL/GenBank/DDBJ whole genome shotgun (WGS) entry which is preliminary data.</text>
</comment>
<proteinExistence type="predicted"/>
<accession>A0ACC2PQU4</accession>
<dbReference type="Proteomes" id="UP001239111">
    <property type="component" value="Chromosome 1"/>
</dbReference>
<organism evidence="1 2">
    <name type="scientific">Eretmocerus hayati</name>
    <dbReference type="NCBI Taxonomy" id="131215"/>
    <lineage>
        <taxon>Eukaryota</taxon>
        <taxon>Metazoa</taxon>
        <taxon>Ecdysozoa</taxon>
        <taxon>Arthropoda</taxon>
        <taxon>Hexapoda</taxon>
        <taxon>Insecta</taxon>
        <taxon>Pterygota</taxon>
        <taxon>Neoptera</taxon>
        <taxon>Endopterygota</taxon>
        <taxon>Hymenoptera</taxon>
        <taxon>Apocrita</taxon>
        <taxon>Proctotrupomorpha</taxon>
        <taxon>Chalcidoidea</taxon>
        <taxon>Aphelinidae</taxon>
        <taxon>Aphelininae</taxon>
        <taxon>Eretmocerus</taxon>
    </lineage>
</organism>
<keyword evidence="2" id="KW-1185">Reference proteome</keyword>
<evidence type="ECO:0000313" key="1">
    <source>
        <dbReference type="EMBL" id="KAJ8684964.1"/>
    </source>
</evidence>
<sequence length="108" mass="12339">MVDFMSRKGWKILNGSHEGDEEGDITFIGARGSTVIDYVIVNSKMLESVGKFKEEEQIESDHAPISVFIESKQSEMGLENEDSRINSMHGPRKRIFTWIIDDIQNFSK</sequence>
<dbReference type="EMBL" id="CM056741">
    <property type="protein sequence ID" value="KAJ8684964.1"/>
    <property type="molecule type" value="Genomic_DNA"/>
</dbReference>
<name>A0ACC2PQU4_9HYME</name>
<protein>
    <submittedName>
        <fullName evidence="1">Uncharacterized protein</fullName>
    </submittedName>
</protein>
<gene>
    <name evidence="1" type="ORF">QAD02_020757</name>
</gene>